<dbReference type="EMBL" id="CP088147">
    <property type="protein sequence ID" value="UTU51105.1"/>
    <property type="molecule type" value="Genomic_DNA"/>
</dbReference>
<sequence length="97" mass="10587">MAILSGRDRATRPWIKDFHEPNAALKRPTLRQGTFGSTTMKTASRLLQILALGACFTAQAHGAFSMPGVRQALRTIDGASSQNILPIKASFEMMKRA</sequence>
<name>A0AB38T7Z6_9HYPH</name>
<protein>
    <submittedName>
        <fullName evidence="1">Uncharacterized protein</fullName>
    </submittedName>
</protein>
<accession>A0AB38T7Z6</accession>
<dbReference type="Proteomes" id="UP001060070">
    <property type="component" value="Chromosome"/>
</dbReference>
<evidence type="ECO:0000313" key="2">
    <source>
        <dbReference type="Proteomes" id="UP001060070"/>
    </source>
</evidence>
<gene>
    <name evidence="1" type="ORF">LRP29_27140</name>
</gene>
<proteinExistence type="predicted"/>
<organism evidence="1 2">
    <name type="scientific">Mesorhizobium ciceri</name>
    <dbReference type="NCBI Taxonomy" id="39645"/>
    <lineage>
        <taxon>Bacteria</taxon>
        <taxon>Pseudomonadati</taxon>
        <taxon>Pseudomonadota</taxon>
        <taxon>Alphaproteobacteria</taxon>
        <taxon>Hyphomicrobiales</taxon>
        <taxon>Phyllobacteriaceae</taxon>
        <taxon>Mesorhizobium</taxon>
    </lineage>
</organism>
<reference evidence="1 2" key="1">
    <citation type="journal article" date="2022" name="Microbiol. Resour. Announc.">
        <title>Complete Genome Sequence of Mesorhizobium ciceri Strain R30, a Rhizobium Used as a Commercial Inoculant for Chickpea in Argentina.</title>
        <authorList>
            <person name="Foresto E."/>
            <person name="Revale S."/>
            <person name="Primo E."/>
            <person name="Nievas F."/>
            <person name="Carezzano E."/>
            <person name="Puente M."/>
            <person name="Alzari P."/>
            <person name="Mart M."/>
            <person name="Ben-Assaya M."/>
            <person name="Mornico D."/>
            <person name="Santoro M."/>
            <person name="Mart F."/>
            <person name="Giordano W."/>
            <person name="Bogino P."/>
        </authorList>
    </citation>
    <scope>NUCLEOTIDE SEQUENCE [LARGE SCALE GENOMIC DNA]</scope>
    <source>
        <strain evidence="1 2">R30</strain>
    </source>
</reference>
<evidence type="ECO:0000313" key="1">
    <source>
        <dbReference type="EMBL" id="UTU51105.1"/>
    </source>
</evidence>
<keyword evidence="2" id="KW-1185">Reference proteome</keyword>
<dbReference type="RefSeq" id="WP_127218632.1">
    <property type="nucleotide sequence ID" value="NZ_CP088147.1"/>
</dbReference>
<dbReference type="AlphaFoldDB" id="A0AB38T7Z6"/>